<dbReference type="EMBL" id="MGHL01000010">
    <property type="protein sequence ID" value="OGM69679.1"/>
    <property type="molecule type" value="Genomic_DNA"/>
</dbReference>
<organism evidence="1 2">
    <name type="scientific">Candidatus Woesebacteria bacterium RIFCSPLOWO2_01_FULL_44_14</name>
    <dbReference type="NCBI Taxonomy" id="1802525"/>
    <lineage>
        <taxon>Bacteria</taxon>
        <taxon>Candidatus Woeseibacteriota</taxon>
    </lineage>
</organism>
<proteinExistence type="predicted"/>
<name>A0A1F8C1H9_9BACT</name>
<accession>A0A1F8C1H9</accession>
<protein>
    <submittedName>
        <fullName evidence="1">Uncharacterized protein</fullName>
    </submittedName>
</protein>
<dbReference type="Proteomes" id="UP000178429">
    <property type="component" value="Unassembled WGS sequence"/>
</dbReference>
<dbReference type="STRING" id="1802525.A2975_01030"/>
<gene>
    <name evidence="1" type="ORF">A2975_01030</name>
</gene>
<evidence type="ECO:0000313" key="2">
    <source>
        <dbReference type="Proteomes" id="UP000178429"/>
    </source>
</evidence>
<dbReference type="InterPro" id="IPR006311">
    <property type="entry name" value="TAT_signal"/>
</dbReference>
<evidence type="ECO:0000313" key="1">
    <source>
        <dbReference type="EMBL" id="OGM69679.1"/>
    </source>
</evidence>
<dbReference type="AlphaFoldDB" id="A0A1F8C1H9"/>
<reference evidence="1 2" key="1">
    <citation type="journal article" date="2016" name="Nat. Commun.">
        <title>Thousands of microbial genomes shed light on interconnected biogeochemical processes in an aquifer system.</title>
        <authorList>
            <person name="Anantharaman K."/>
            <person name="Brown C.T."/>
            <person name="Hug L.A."/>
            <person name="Sharon I."/>
            <person name="Castelle C.J."/>
            <person name="Probst A.J."/>
            <person name="Thomas B.C."/>
            <person name="Singh A."/>
            <person name="Wilkins M.J."/>
            <person name="Karaoz U."/>
            <person name="Brodie E.L."/>
            <person name="Williams K.H."/>
            <person name="Hubbard S.S."/>
            <person name="Banfield J.F."/>
        </authorList>
    </citation>
    <scope>NUCLEOTIDE SEQUENCE [LARGE SCALE GENOMIC DNA]</scope>
</reference>
<comment type="caution">
    <text evidence="1">The sequence shown here is derived from an EMBL/GenBank/DDBJ whole genome shotgun (WGS) entry which is preliminary data.</text>
</comment>
<dbReference type="PROSITE" id="PS51318">
    <property type="entry name" value="TAT"/>
    <property type="match status" value="1"/>
</dbReference>
<sequence>MGERCTRRDFLRIGGLALAAASTRCISFPFPPAPTPQPVQTEIPSRPYRPQEVNFNEEQTRLLNEIKVIYTANNAPFYPLMDYLYFDCIAPDELTPCAYTVRNFRAEEIFVRRSLPEGREAYQPEEGVLVNVSDNRFAEAIFILKIAQVLFDADATKFLRKIESSDDEYFLLKYDPTSGQITLGKSYHLNSDGYERVSAVHELAGHAIDLASGIFDLTTLLELELAKTKLLFLADPKFGPVRLYDDLYSDLDALNRNLSRHIFYQLGSRIYGRQDEILVDPRWDSVQQKIREYETDGFSEMDMVRLGRHIFEGKSRNIGLPLSGSTILEGGEIQGAISFDDYYKLAFSEIVSESFAALIKTLLSGWQTYYELNPEAMALAQEYLSLARGETVDIYDLVWTLRNLDQVAPVPYTVVE</sequence>